<protein>
    <submittedName>
        <fullName evidence="1">Uncharacterized protein</fullName>
    </submittedName>
</protein>
<evidence type="ECO:0000313" key="1">
    <source>
        <dbReference type="EMBL" id="GMR54528.1"/>
    </source>
</evidence>
<dbReference type="Proteomes" id="UP001328107">
    <property type="component" value="Unassembled WGS sequence"/>
</dbReference>
<reference evidence="2" key="1">
    <citation type="submission" date="2022-10" db="EMBL/GenBank/DDBJ databases">
        <title>Genome assembly of Pristionchus species.</title>
        <authorList>
            <person name="Yoshida K."/>
            <person name="Sommer R.J."/>
        </authorList>
    </citation>
    <scope>NUCLEOTIDE SEQUENCE [LARGE SCALE GENOMIC DNA]</scope>
    <source>
        <strain evidence="2">RS5460</strain>
    </source>
</reference>
<evidence type="ECO:0000313" key="2">
    <source>
        <dbReference type="Proteomes" id="UP001328107"/>
    </source>
</evidence>
<name>A0AAN5D0N7_9BILA</name>
<dbReference type="AlphaFoldDB" id="A0AAN5D0N7"/>
<gene>
    <name evidence="1" type="ORF">PMAYCL1PPCAC_24723</name>
</gene>
<accession>A0AAN5D0N7</accession>
<proteinExistence type="predicted"/>
<dbReference type="EMBL" id="BTRK01000005">
    <property type="protein sequence ID" value="GMR54528.1"/>
    <property type="molecule type" value="Genomic_DNA"/>
</dbReference>
<feature type="non-terminal residue" evidence="1">
    <location>
        <position position="102"/>
    </location>
</feature>
<feature type="non-terminal residue" evidence="1">
    <location>
        <position position="1"/>
    </location>
</feature>
<organism evidence="1 2">
    <name type="scientific">Pristionchus mayeri</name>
    <dbReference type="NCBI Taxonomy" id="1317129"/>
    <lineage>
        <taxon>Eukaryota</taxon>
        <taxon>Metazoa</taxon>
        <taxon>Ecdysozoa</taxon>
        <taxon>Nematoda</taxon>
        <taxon>Chromadorea</taxon>
        <taxon>Rhabditida</taxon>
        <taxon>Rhabditina</taxon>
        <taxon>Diplogasteromorpha</taxon>
        <taxon>Diplogasteroidea</taxon>
        <taxon>Neodiplogasteridae</taxon>
        <taxon>Pristionchus</taxon>
    </lineage>
</organism>
<comment type="caution">
    <text evidence="1">The sequence shown here is derived from an EMBL/GenBank/DDBJ whole genome shotgun (WGS) entry which is preliminary data.</text>
</comment>
<keyword evidence="2" id="KW-1185">Reference proteome</keyword>
<sequence>FLRPNSYKVSLWKRCAWQTRCYKDEFFHFFNILKEHTDEYHDLPSRYATKVETKTDVIKLVDITAEIVVWLFNRMHHNFRNVIRPYMNLRDRLSIISALPSH</sequence>